<name>A0A1G5RU93_9FIRM</name>
<dbReference type="STRING" id="1120920.SAMN03080599_00704"/>
<feature type="domain" description="ABC transporter" evidence="4">
    <location>
        <begin position="2"/>
        <end position="237"/>
    </location>
</feature>
<evidence type="ECO:0000256" key="3">
    <source>
        <dbReference type="ARBA" id="ARBA00022840"/>
    </source>
</evidence>
<protein>
    <submittedName>
        <fullName evidence="5">Molybdate transport system ATP-binding protein</fullName>
    </submittedName>
</protein>
<dbReference type="SMART" id="SM00382">
    <property type="entry name" value="AAA"/>
    <property type="match status" value="1"/>
</dbReference>
<evidence type="ECO:0000313" key="5">
    <source>
        <dbReference type="EMBL" id="SCZ77280.1"/>
    </source>
</evidence>
<evidence type="ECO:0000259" key="4">
    <source>
        <dbReference type="PROSITE" id="PS50893"/>
    </source>
</evidence>
<keyword evidence="2" id="KW-0547">Nucleotide-binding</keyword>
<dbReference type="PROSITE" id="PS50893">
    <property type="entry name" value="ABC_TRANSPORTER_2"/>
    <property type="match status" value="1"/>
</dbReference>
<dbReference type="PROSITE" id="PS00211">
    <property type="entry name" value="ABC_TRANSPORTER_1"/>
    <property type="match status" value="1"/>
</dbReference>
<dbReference type="InterPro" id="IPR050093">
    <property type="entry name" value="ABC_SmlMolc_Importer"/>
</dbReference>
<dbReference type="InterPro" id="IPR027417">
    <property type="entry name" value="P-loop_NTPase"/>
</dbReference>
<dbReference type="SUPFAM" id="SSF52540">
    <property type="entry name" value="P-loop containing nucleoside triphosphate hydrolases"/>
    <property type="match status" value="1"/>
</dbReference>
<dbReference type="Gene3D" id="3.40.50.300">
    <property type="entry name" value="P-loop containing nucleotide triphosphate hydrolases"/>
    <property type="match status" value="1"/>
</dbReference>
<dbReference type="GO" id="GO:0005524">
    <property type="term" value="F:ATP binding"/>
    <property type="evidence" value="ECO:0007669"/>
    <property type="project" value="UniProtKB-KW"/>
</dbReference>
<proteinExistence type="predicted"/>
<dbReference type="PANTHER" id="PTHR42781">
    <property type="entry name" value="SPERMIDINE/PUTRESCINE IMPORT ATP-BINDING PROTEIN POTA"/>
    <property type="match status" value="1"/>
</dbReference>
<gene>
    <name evidence="5" type="ORF">SAMN03080599_00704</name>
</gene>
<keyword evidence="1" id="KW-0813">Transport</keyword>
<accession>A0A1G5RU93</accession>
<dbReference type="InterPro" id="IPR003439">
    <property type="entry name" value="ABC_transporter-like_ATP-bd"/>
</dbReference>
<dbReference type="OrthoDB" id="9802264at2"/>
<evidence type="ECO:0000256" key="1">
    <source>
        <dbReference type="ARBA" id="ARBA00022448"/>
    </source>
</evidence>
<dbReference type="RefSeq" id="WP_092589485.1">
    <property type="nucleotide sequence ID" value="NZ_FMWL01000002.1"/>
</dbReference>
<evidence type="ECO:0000313" key="6">
    <source>
        <dbReference type="Proteomes" id="UP000199208"/>
    </source>
</evidence>
<dbReference type="InterPro" id="IPR017871">
    <property type="entry name" value="ABC_transporter-like_CS"/>
</dbReference>
<dbReference type="Proteomes" id="UP000199208">
    <property type="component" value="Unassembled WGS sequence"/>
</dbReference>
<sequence length="237" mass="26430">MIDFHFIKQLDAFTLDIAHRSASPILTLMGPSGSGKTTLLNLICGLAEPDGGYLRLNGRELYNNRSGVSLPPRDRRIGYIFQSLALFPHMTVLENVIFGVRERPKRYGRLIGTRRLANAKCLSDSELKVHEQLDFLRIAHLASKYPADLSGGERQRVAIARALSSEADILLMDEPFAALDRTNRDNAIRLLLSVQAHYGKAMILVTHHPEEAEAFPGDHLEIHMGRAVSLKQQADNL</sequence>
<dbReference type="Pfam" id="PF00005">
    <property type="entry name" value="ABC_tran"/>
    <property type="match status" value="1"/>
</dbReference>
<dbReference type="InterPro" id="IPR003593">
    <property type="entry name" value="AAA+_ATPase"/>
</dbReference>
<dbReference type="EMBL" id="FMWL01000002">
    <property type="protein sequence ID" value="SCZ77280.1"/>
    <property type="molecule type" value="Genomic_DNA"/>
</dbReference>
<organism evidence="5 6">
    <name type="scientific">Acidaminobacter hydrogenoformans DSM 2784</name>
    <dbReference type="NCBI Taxonomy" id="1120920"/>
    <lineage>
        <taxon>Bacteria</taxon>
        <taxon>Bacillati</taxon>
        <taxon>Bacillota</taxon>
        <taxon>Clostridia</taxon>
        <taxon>Peptostreptococcales</taxon>
        <taxon>Acidaminobacteraceae</taxon>
        <taxon>Acidaminobacter</taxon>
    </lineage>
</organism>
<keyword evidence="6" id="KW-1185">Reference proteome</keyword>
<dbReference type="GO" id="GO:0016887">
    <property type="term" value="F:ATP hydrolysis activity"/>
    <property type="evidence" value="ECO:0007669"/>
    <property type="project" value="InterPro"/>
</dbReference>
<dbReference type="AlphaFoldDB" id="A0A1G5RU93"/>
<keyword evidence="3 5" id="KW-0067">ATP-binding</keyword>
<reference evidence="5 6" key="1">
    <citation type="submission" date="2016-10" db="EMBL/GenBank/DDBJ databases">
        <authorList>
            <person name="de Groot N.N."/>
        </authorList>
    </citation>
    <scope>NUCLEOTIDE SEQUENCE [LARGE SCALE GENOMIC DNA]</scope>
    <source>
        <strain evidence="5 6">DSM 2784</strain>
    </source>
</reference>
<evidence type="ECO:0000256" key="2">
    <source>
        <dbReference type="ARBA" id="ARBA00022741"/>
    </source>
</evidence>
<dbReference type="PANTHER" id="PTHR42781:SF4">
    <property type="entry name" value="SPERMIDINE_PUTRESCINE IMPORT ATP-BINDING PROTEIN POTA"/>
    <property type="match status" value="1"/>
</dbReference>